<name>A0A817LNB3_9BILA</name>
<dbReference type="EMBL" id="CAJNXB010000091">
    <property type="protein sequence ID" value="CAF3020029.1"/>
    <property type="molecule type" value="Genomic_DNA"/>
</dbReference>
<reference evidence="1" key="1">
    <citation type="submission" date="2021-02" db="EMBL/GenBank/DDBJ databases">
        <authorList>
            <person name="Nowell W R."/>
        </authorList>
    </citation>
    <scope>NUCLEOTIDE SEQUENCE</scope>
</reference>
<sequence>MFTKFLNFVLALADDIYLIPTSILDRFCSCILSRVHHNVKCLSLDLTSMERILRVAEYPYLSQLKLFNFNQDICSSYFTGVRFGSFETRILHWNYTIFPIAEEINGFEFCISVLHFWDSKTKQFQYNQLHSIVEFPHLASLNVRRADVYYVEQFLNTEKTHLPRLTELEVDYDNLVTVTDNFTRDATRGNCAKVKWLIFEITIEYSRAVHAYFPSL</sequence>
<comment type="caution">
    <text evidence="1">The sequence shown here is derived from an EMBL/GenBank/DDBJ whole genome shotgun (WGS) entry which is preliminary data.</text>
</comment>
<dbReference type="OrthoDB" id="10007360at2759"/>
<gene>
    <name evidence="1" type="ORF">TIS948_LOCUS2398</name>
</gene>
<accession>A0A817LNB3</accession>
<proteinExistence type="predicted"/>
<protein>
    <submittedName>
        <fullName evidence="1">Uncharacterized protein</fullName>
    </submittedName>
</protein>
<dbReference type="AlphaFoldDB" id="A0A817LNB3"/>
<evidence type="ECO:0000313" key="1">
    <source>
        <dbReference type="EMBL" id="CAF3020029.1"/>
    </source>
</evidence>
<organism evidence="1 2">
    <name type="scientific">Rotaria socialis</name>
    <dbReference type="NCBI Taxonomy" id="392032"/>
    <lineage>
        <taxon>Eukaryota</taxon>
        <taxon>Metazoa</taxon>
        <taxon>Spiralia</taxon>
        <taxon>Gnathifera</taxon>
        <taxon>Rotifera</taxon>
        <taxon>Eurotatoria</taxon>
        <taxon>Bdelloidea</taxon>
        <taxon>Philodinida</taxon>
        <taxon>Philodinidae</taxon>
        <taxon>Rotaria</taxon>
    </lineage>
</organism>
<dbReference type="Proteomes" id="UP000663825">
    <property type="component" value="Unassembled WGS sequence"/>
</dbReference>
<evidence type="ECO:0000313" key="2">
    <source>
        <dbReference type="Proteomes" id="UP000663825"/>
    </source>
</evidence>